<evidence type="ECO:0000256" key="3">
    <source>
        <dbReference type="ARBA" id="ARBA00022676"/>
    </source>
</evidence>
<reference evidence="10 11" key="1">
    <citation type="journal article" date="2015" name="Nature">
        <title>rRNA introns, odd ribosomes, and small enigmatic genomes across a large radiation of phyla.</title>
        <authorList>
            <person name="Brown C.T."/>
            <person name="Hug L.A."/>
            <person name="Thomas B.C."/>
            <person name="Sharon I."/>
            <person name="Castelle C.J."/>
            <person name="Singh A."/>
            <person name="Wilkins M.J."/>
            <person name="Williams K.H."/>
            <person name="Banfield J.F."/>
        </authorList>
    </citation>
    <scope>NUCLEOTIDE SEQUENCE [LARGE SCALE GENOMIC DNA]</scope>
</reference>
<sequence length="494" mass="56777">MTPLDSSLTAVSRLNQMLTKLGVLLKKLGFEKIFLIILLLLSFLVRVSGLGYSHYYGDEIKTLYLDKTVTASKFLLDQRKGPVQFIATWVMEKIFGGYDEGWLRLPFALASVISVFVLYFVVKKLFGKNPAYYATVIYAFSGFSVAFGRTAQYQSFLMLFGFLSLLFILLSKETKRKTYILVAALFWVFSVYSHYDGVFFLIPAVLFFIQNKKDFLDFLKYFLFPAMLLLLPFYLPYVINGYLASNTINYVSRRMSGSGYLPNSSAYTVSVYNPFNIFLLLVLPGLMSFFTKGNRKVYMVQIWFVATLGFYELVIKNPGTHIQNYLLPLIILSGYVISSSGRYMRLAVSVLLPFYIGISFYTFVPSLNTGYPWKPSNILGLHLGKIEKKFQLFLYGFPYNRGWDQIKAYFEEKKDVNGVYTNDNDSYADYYLRGFAYTRPGPNFLPQYYVHIIDSQEIDNPKEDFLSTNAAFYNLEAEFFGDAGSVSQIYKLIK</sequence>
<evidence type="ECO:0000256" key="7">
    <source>
        <dbReference type="ARBA" id="ARBA00023136"/>
    </source>
</evidence>
<evidence type="ECO:0000256" key="1">
    <source>
        <dbReference type="ARBA" id="ARBA00004651"/>
    </source>
</evidence>
<name>A0A0G0VQE8_UNCKA</name>
<proteinExistence type="predicted"/>
<keyword evidence="7 8" id="KW-0472">Membrane</keyword>
<dbReference type="EMBL" id="LCBB01000005">
    <property type="protein sequence ID" value="KKS03114.1"/>
    <property type="molecule type" value="Genomic_DNA"/>
</dbReference>
<feature type="transmembrane region" description="Helical" evidence="8">
    <location>
        <begin position="344"/>
        <end position="364"/>
    </location>
</feature>
<gene>
    <name evidence="10" type="ORF">UU55_C0005G0022</name>
</gene>
<feature type="transmembrane region" description="Helical" evidence="8">
    <location>
        <begin position="153"/>
        <end position="170"/>
    </location>
</feature>
<feature type="domain" description="Glycosyltransferase RgtA/B/C/D-like" evidence="9">
    <location>
        <begin position="80"/>
        <end position="233"/>
    </location>
</feature>
<dbReference type="GO" id="GO:0009103">
    <property type="term" value="P:lipopolysaccharide biosynthetic process"/>
    <property type="evidence" value="ECO:0007669"/>
    <property type="project" value="UniProtKB-ARBA"/>
</dbReference>
<dbReference type="PANTHER" id="PTHR33908:SF3">
    <property type="entry name" value="UNDECAPRENYL PHOSPHATE-ALPHA-4-AMINO-4-DEOXY-L-ARABINOSE ARABINOSYL TRANSFERASE"/>
    <property type="match status" value="1"/>
</dbReference>
<protein>
    <submittedName>
        <fullName evidence="10">Glycosyl transferase family 39</fullName>
    </submittedName>
</protein>
<feature type="transmembrane region" description="Helical" evidence="8">
    <location>
        <begin position="182"/>
        <end position="209"/>
    </location>
</feature>
<comment type="caution">
    <text evidence="10">The sequence shown here is derived from an EMBL/GenBank/DDBJ whole genome shotgun (WGS) entry which is preliminary data.</text>
</comment>
<keyword evidence="3" id="KW-0328">Glycosyltransferase</keyword>
<dbReference type="InterPro" id="IPR050297">
    <property type="entry name" value="LipidA_mod_glycosyltrf_83"/>
</dbReference>
<evidence type="ECO:0000256" key="6">
    <source>
        <dbReference type="ARBA" id="ARBA00022989"/>
    </source>
</evidence>
<evidence type="ECO:0000256" key="2">
    <source>
        <dbReference type="ARBA" id="ARBA00022475"/>
    </source>
</evidence>
<feature type="transmembrane region" description="Helical" evidence="8">
    <location>
        <begin position="131"/>
        <end position="147"/>
    </location>
</feature>
<dbReference type="AlphaFoldDB" id="A0A0G0VQE8"/>
<feature type="transmembrane region" description="Helical" evidence="8">
    <location>
        <begin position="297"/>
        <end position="315"/>
    </location>
</feature>
<keyword evidence="6 8" id="KW-1133">Transmembrane helix</keyword>
<dbReference type="Pfam" id="PF13231">
    <property type="entry name" value="PMT_2"/>
    <property type="match status" value="1"/>
</dbReference>
<evidence type="ECO:0000313" key="10">
    <source>
        <dbReference type="EMBL" id="KKS03114.1"/>
    </source>
</evidence>
<keyword evidence="5 8" id="KW-0812">Transmembrane</keyword>
<organism evidence="10 11">
    <name type="scientific">candidate division WWE3 bacterium GW2011_GWC2_41_23</name>
    <dbReference type="NCBI Taxonomy" id="1619123"/>
    <lineage>
        <taxon>Bacteria</taxon>
        <taxon>Katanobacteria</taxon>
    </lineage>
</organism>
<feature type="transmembrane region" description="Helical" evidence="8">
    <location>
        <begin position="101"/>
        <end position="122"/>
    </location>
</feature>
<evidence type="ECO:0000259" key="9">
    <source>
        <dbReference type="Pfam" id="PF13231"/>
    </source>
</evidence>
<accession>A0A0G0VQE8</accession>
<evidence type="ECO:0000256" key="4">
    <source>
        <dbReference type="ARBA" id="ARBA00022679"/>
    </source>
</evidence>
<feature type="transmembrane region" description="Helical" evidence="8">
    <location>
        <begin position="221"/>
        <end position="245"/>
    </location>
</feature>
<evidence type="ECO:0000256" key="5">
    <source>
        <dbReference type="ARBA" id="ARBA00022692"/>
    </source>
</evidence>
<dbReference type="InterPro" id="IPR038731">
    <property type="entry name" value="RgtA/B/C-like"/>
</dbReference>
<dbReference type="GO" id="GO:0005886">
    <property type="term" value="C:plasma membrane"/>
    <property type="evidence" value="ECO:0007669"/>
    <property type="project" value="UniProtKB-SubCell"/>
</dbReference>
<dbReference type="Proteomes" id="UP000033947">
    <property type="component" value="Unassembled WGS sequence"/>
</dbReference>
<dbReference type="PANTHER" id="PTHR33908">
    <property type="entry name" value="MANNOSYLTRANSFERASE YKCB-RELATED"/>
    <property type="match status" value="1"/>
</dbReference>
<comment type="subcellular location">
    <subcellularLocation>
        <location evidence="1">Cell membrane</location>
        <topology evidence="1">Multi-pass membrane protein</topology>
    </subcellularLocation>
</comment>
<feature type="transmembrane region" description="Helical" evidence="8">
    <location>
        <begin position="266"/>
        <end position="291"/>
    </location>
</feature>
<keyword evidence="2" id="KW-1003">Cell membrane</keyword>
<evidence type="ECO:0000313" key="11">
    <source>
        <dbReference type="Proteomes" id="UP000033947"/>
    </source>
</evidence>
<evidence type="ECO:0000256" key="8">
    <source>
        <dbReference type="SAM" id="Phobius"/>
    </source>
</evidence>
<dbReference type="GO" id="GO:0016763">
    <property type="term" value="F:pentosyltransferase activity"/>
    <property type="evidence" value="ECO:0007669"/>
    <property type="project" value="TreeGrafter"/>
</dbReference>
<keyword evidence="4 10" id="KW-0808">Transferase</keyword>
<feature type="transmembrane region" description="Helical" evidence="8">
    <location>
        <begin position="33"/>
        <end position="55"/>
    </location>
</feature>
<dbReference type="GO" id="GO:0010041">
    <property type="term" value="P:response to iron(III) ion"/>
    <property type="evidence" value="ECO:0007669"/>
    <property type="project" value="TreeGrafter"/>
</dbReference>